<feature type="region of interest" description="Disordered" evidence="1">
    <location>
        <begin position="59"/>
        <end position="78"/>
    </location>
</feature>
<protein>
    <recommendedName>
        <fullName evidence="2">DUF2520 domain-containing protein</fullName>
    </recommendedName>
</protein>
<dbReference type="EMBL" id="AJWY01001454">
    <property type="protein sequence ID" value="EKC79759.1"/>
    <property type="molecule type" value="Genomic_DNA"/>
</dbReference>
<name>K1UIB7_9ZZZZ</name>
<accession>K1UIB7</accession>
<feature type="domain" description="DUF2520" evidence="2">
    <location>
        <begin position="4"/>
        <end position="100"/>
    </location>
</feature>
<dbReference type="Gene3D" id="1.10.1040.20">
    <property type="entry name" value="ProC-like, C-terminal domain"/>
    <property type="match status" value="1"/>
</dbReference>
<sequence length="107" mass="11855">MIPADSERRSKIHLAAVFACNFANHMYALGEEIARSAGLNFDVLRALVAETAAKACDAASPRDVQTGPAVRGDRTTQERHEALIADPRMKEIYQTISQNIWETSRKI</sequence>
<evidence type="ECO:0000313" key="3">
    <source>
        <dbReference type="EMBL" id="EKC79759.1"/>
    </source>
</evidence>
<dbReference type="PANTHER" id="PTHR40459">
    <property type="entry name" value="CONSERVED HYPOTHETICAL ALANINE AND LEUCINE RICH PROTEIN"/>
    <property type="match status" value="1"/>
</dbReference>
<dbReference type="InterPro" id="IPR037108">
    <property type="entry name" value="TM1727-like_C_sf"/>
</dbReference>
<dbReference type="PANTHER" id="PTHR40459:SF1">
    <property type="entry name" value="CONSERVED HYPOTHETICAL ALANINE AND LEUCINE RICH PROTEIN"/>
    <property type="match status" value="1"/>
</dbReference>
<dbReference type="InterPro" id="IPR008927">
    <property type="entry name" value="6-PGluconate_DH-like_C_sf"/>
</dbReference>
<gene>
    <name evidence="3" type="ORF">LEA_02101</name>
</gene>
<dbReference type="SUPFAM" id="SSF48179">
    <property type="entry name" value="6-phosphogluconate dehydrogenase C-terminal domain-like"/>
    <property type="match status" value="1"/>
</dbReference>
<comment type="caution">
    <text evidence="3">The sequence shown here is derived from an EMBL/GenBank/DDBJ whole genome shotgun (WGS) entry which is preliminary data.</text>
</comment>
<evidence type="ECO:0000256" key="1">
    <source>
        <dbReference type="SAM" id="MobiDB-lite"/>
    </source>
</evidence>
<proteinExistence type="predicted"/>
<evidence type="ECO:0000259" key="2">
    <source>
        <dbReference type="Pfam" id="PF10728"/>
    </source>
</evidence>
<reference evidence="3" key="1">
    <citation type="journal article" date="2013" name="Environ. Microbiol.">
        <title>Microbiota from the distal guts of lean and obese adolescents exhibit partial functional redundancy besides clear differences in community structure.</title>
        <authorList>
            <person name="Ferrer M."/>
            <person name="Ruiz A."/>
            <person name="Lanza F."/>
            <person name="Haange S.B."/>
            <person name="Oberbach A."/>
            <person name="Till H."/>
            <person name="Bargiela R."/>
            <person name="Campoy C."/>
            <person name="Segura M.T."/>
            <person name="Richter M."/>
            <person name="von Bergen M."/>
            <person name="Seifert J."/>
            <person name="Suarez A."/>
        </authorList>
    </citation>
    <scope>NUCLEOTIDE SEQUENCE</scope>
</reference>
<dbReference type="InterPro" id="IPR018931">
    <property type="entry name" value="DUF2520"/>
</dbReference>
<dbReference type="AlphaFoldDB" id="K1UIB7"/>
<dbReference type="Pfam" id="PF10728">
    <property type="entry name" value="DUF2520"/>
    <property type="match status" value="1"/>
</dbReference>
<organism evidence="3">
    <name type="scientific">human gut metagenome</name>
    <dbReference type="NCBI Taxonomy" id="408170"/>
    <lineage>
        <taxon>unclassified sequences</taxon>
        <taxon>metagenomes</taxon>
        <taxon>organismal metagenomes</taxon>
    </lineage>
</organism>